<sequence>MNIYVDNRKGKVQIKAYFPGKKKGDKDSLTIPAGGDDYLTVNVREKGKYSFDVKRSGGQPLDIVVRAREY</sequence>
<name>A0A3A3GMB9_PANTH</name>
<protein>
    <submittedName>
        <fullName evidence="1">Uncharacterized protein</fullName>
    </submittedName>
</protein>
<proteinExistence type="predicted"/>
<organism evidence="1 2">
    <name type="scientific">Paenibacillus thiaminolyticus</name>
    <name type="common">Bacillus thiaminolyticus</name>
    <dbReference type="NCBI Taxonomy" id="49283"/>
    <lineage>
        <taxon>Bacteria</taxon>
        <taxon>Bacillati</taxon>
        <taxon>Bacillota</taxon>
        <taxon>Bacilli</taxon>
        <taxon>Bacillales</taxon>
        <taxon>Paenibacillaceae</taxon>
        <taxon>Paenibacillus</taxon>
    </lineage>
</organism>
<evidence type="ECO:0000313" key="1">
    <source>
        <dbReference type="EMBL" id="RJG25214.1"/>
    </source>
</evidence>
<reference evidence="1 2" key="1">
    <citation type="submission" date="2018-09" db="EMBL/GenBank/DDBJ databases">
        <title>Paenibacillus SK2017-BO5.</title>
        <authorList>
            <person name="Piskunova J.V."/>
            <person name="Dubiley S.A."/>
            <person name="Severinov K.V."/>
        </authorList>
    </citation>
    <scope>NUCLEOTIDE SEQUENCE [LARGE SCALE GENOMIC DNA]</scope>
    <source>
        <strain evidence="1 2">BO5</strain>
    </source>
</reference>
<comment type="caution">
    <text evidence="1">The sequence shown here is derived from an EMBL/GenBank/DDBJ whole genome shotgun (WGS) entry which is preliminary data.</text>
</comment>
<accession>A0A3A3GMB9</accession>
<dbReference type="AlphaFoldDB" id="A0A3A3GMB9"/>
<dbReference type="EMBL" id="QYZD01000004">
    <property type="protein sequence ID" value="RJG25214.1"/>
    <property type="molecule type" value="Genomic_DNA"/>
</dbReference>
<dbReference type="Proteomes" id="UP000266177">
    <property type="component" value="Unassembled WGS sequence"/>
</dbReference>
<evidence type="ECO:0000313" key="2">
    <source>
        <dbReference type="Proteomes" id="UP000266177"/>
    </source>
</evidence>
<gene>
    <name evidence="1" type="ORF">DQX05_07095</name>
</gene>